<dbReference type="Pfam" id="PF00581">
    <property type="entry name" value="Rhodanese"/>
    <property type="match status" value="1"/>
</dbReference>
<evidence type="ECO:0000313" key="4">
    <source>
        <dbReference type="Proteomes" id="UP000580517"/>
    </source>
</evidence>
<proteinExistence type="predicted"/>
<evidence type="ECO:0000256" key="1">
    <source>
        <dbReference type="SAM" id="Phobius"/>
    </source>
</evidence>
<dbReference type="SUPFAM" id="SSF52821">
    <property type="entry name" value="Rhodanese/Cell cycle control phosphatase"/>
    <property type="match status" value="1"/>
</dbReference>
<dbReference type="PANTHER" id="PTHR43031">
    <property type="entry name" value="FAD-DEPENDENT OXIDOREDUCTASE"/>
    <property type="match status" value="1"/>
</dbReference>
<keyword evidence="1" id="KW-0812">Transmembrane</keyword>
<protein>
    <submittedName>
        <fullName evidence="3">Rhodanese-like domain-containing protein</fullName>
    </submittedName>
</protein>
<dbReference type="InterPro" id="IPR001763">
    <property type="entry name" value="Rhodanese-like_dom"/>
</dbReference>
<comment type="caution">
    <text evidence="3">The sequence shown here is derived from an EMBL/GenBank/DDBJ whole genome shotgun (WGS) entry which is preliminary data.</text>
</comment>
<sequence>MDFLLDQTNLILLFVAVASGIMLLLPSIGRGSTKKVTVSQAIQMANQQHGIFLDARGADAFKTGTIPQARNVPAADVPAKLGALPKDKPIIVFCDSGREATRVADALRKQGYAQAVSLEGGLKEWAQAGMPLSRKQ</sequence>
<dbReference type="SMART" id="SM00450">
    <property type="entry name" value="RHOD"/>
    <property type="match status" value="1"/>
</dbReference>
<gene>
    <name evidence="3" type="ORF">H0A68_11795</name>
</gene>
<accession>A0A853FCC3</accession>
<dbReference type="InterPro" id="IPR036873">
    <property type="entry name" value="Rhodanese-like_dom_sf"/>
</dbReference>
<dbReference type="CDD" id="cd00158">
    <property type="entry name" value="RHOD"/>
    <property type="match status" value="1"/>
</dbReference>
<feature type="domain" description="Rhodanese" evidence="2">
    <location>
        <begin position="46"/>
        <end position="134"/>
    </location>
</feature>
<dbReference type="EMBL" id="JACCEW010000003">
    <property type="protein sequence ID" value="NYT37559.1"/>
    <property type="molecule type" value="Genomic_DNA"/>
</dbReference>
<reference evidence="3 4" key="1">
    <citation type="submission" date="2020-07" db="EMBL/GenBank/DDBJ databases">
        <title>Taxonomic revisions and descriptions of new bacterial species based on genomic comparisons in the high-G+C-content subgroup of the family Alcaligenaceae.</title>
        <authorList>
            <person name="Szabo A."/>
            <person name="Felfoldi T."/>
        </authorList>
    </citation>
    <scope>NUCLEOTIDE SEQUENCE [LARGE SCALE GENOMIC DNA]</scope>
    <source>
        <strain evidence="3 4">DSM 25264</strain>
    </source>
</reference>
<dbReference type="AlphaFoldDB" id="A0A853FCC3"/>
<dbReference type="InterPro" id="IPR050229">
    <property type="entry name" value="GlpE_sulfurtransferase"/>
</dbReference>
<evidence type="ECO:0000259" key="2">
    <source>
        <dbReference type="PROSITE" id="PS50206"/>
    </source>
</evidence>
<organism evidence="3 4">
    <name type="scientific">Allopusillimonas soli</name>
    <dbReference type="NCBI Taxonomy" id="659016"/>
    <lineage>
        <taxon>Bacteria</taxon>
        <taxon>Pseudomonadati</taxon>
        <taxon>Pseudomonadota</taxon>
        <taxon>Betaproteobacteria</taxon>
        <taxon>Burkholderiales</taxon>
        <taxon>Alcaligenaceae</taxon>
        <taxon>Allopusillimonas</taxon>
    </lineage>
</organism>
<feature type="transmembrane region" description="Helical" evidence="1">
    <location>
        <begin position="6"/>
        <end position="25"/>
    </location>
</feature>
<dbReference type="PANTHER" id="PTHR43031:SF1">
    <property type="entry name" value="PYRIDINE NUCLEOTIDE-DISULPHIDE OXIDOREDUCTASE"/>
    <property type="match status" value="1"/>
</dbReference>
<dbReference type="Proteomes" id="UP000580517">
    <property type="component" value="Unassembled WGS sequence"/>
</dbReference>
<name>A0A853FCC3_9BURK</name>
<dbReference type="Gene3D" id="3.40.250.10">
    <property type="entry name" value="Rhodanese-like domain"/>
    <property type="match status" value="1"/>
</dbReference>
<dbReference type="OrthoDB" id="1445766at2"/>
<keyword evidence="1" id="KW-0472">Membrane</keyword>
<keyword evidence="4" id="KW-1185">Reference proteome</keyword>
<evidence type="ECO:0000313" key="3">
    <source>
        <dbReference type="EMBL" id="NYT37559.1"/>
    </source>
</evidence>
<keyword evidence="1" id="KW-1133">Transmembrane helix</keyword>
<dbReference type="PROSITE" id="PS50206">
    <property type="entry name" value="RHODANESE_3"/>
    <property type="match status" value="1"/>
</dbReference>